<reference evidence="1" key="1">
    <citation type="submission" date="2022-04" db="EMBL/GenBank/DDBJ databases">
        <authorList>
            <person name="Criscuolo A."/>
        </authorList>
    </citation>
    <scope>NUCLEOTIDE SEQUENCE</scope>
    <source>
        <strain evidence="1">CIP111895</strain>
    </source>
</reference>
<protein>
    <recommendedName>
        <fullName evidence="3">RiboL-PSP-HEPN domain-containing protein</fullName>
    </recommendedName>
</protein>
<sequence>MKKDILYIKSKCSLNPIAESYLEEAIVTFNQNCFKAAADMIGGAAESMVLELRDILVDKMNKLNKTVPQQLNDWRVKTIFDQIEKELTFVKKQMPHKLKENFDSFWSALFAPIRMTRNEAGHPTSVAPVTFESVHANLLILPELAKLITEMKDWIVAGYQ</sequence>
<dbReference type="RefSeq" id="WP_248737334.1">
    <property type="nucleotide sequence ID" value="NZ_CALBWS010000038.1"/>
</dbReference>
<dbReference type="Proteomes" id="UP000838308">
    <property type="component" value="Unassembled WGS sequence"/>
</dbReference>
<organism evidence="1 2">
    <name type="scientific">Neobacillus rhizosphaerae</name>
    <dbReference type="NCBI Taxonomy" id="2880965"/>
    <lineage>
        <taxon>Bacteria</taxon>
        <taxon>Bacillati</taxon>
        <taxon>Bacillota</taxon>
        <taxon>Bacilli</taxon>
        <taxon>Bacillales</taxon>
        <taxon>Bacillaceae</taxon>
        <taxon>Neobacillus</taxon>
    </lineage>
</organism>
<name>A0ABN8KTF8_9BACI</name>
<evidence type="ECO:0000313" key="1">
    <source>
        <dbReference type="EMBL" id="CAH2717108.1"/>
    </source>
</evidence>
<evidence type="ECO:0008006" key="3">
    <source>
        <dbReference type="Google" id="ProtNLM"/>
    </source>
</evidence>
<dbReference type="EMBL" id="CALBWS010000038">
    <property type="protein sequence ID" value="CAH2717108.1"/>
    <property type="molecule type" value="Genomic_DNA"/>
</dbReference>
<proteinExistence type="predicted"/>
<gene>
    <name evidence="1" type="ORF">BACCIP111895_04297</name>
</gene>
<evidence type="ECO:0000313" key="2">
    <source>
        <dbReference type="Proteomes" id="UP000838308"/>
    </source>
</evidence>
<comment type="caution">
    <text evidence="1">The sequence shown here is derived from an EMBL/GenBank/DDBJ whole genome shotgun (WGS) entry which is preliminary data.</text>
</comment>
<keyword evidence="2" id="KW-1185">Reference proteome</keyword>
<accession>A0ABN8KTF8</accession>